<dbReference type="AlphaFoldDB" id="A0A8R7P4V5"/>
<dbReference type="Proteomes" id="UP000015106">
    <property type="component" value="Chromosome 1"/>
</dbReference>
<organism evidence="1 2">
    <name type="scientific">Triticum urartu</name>
    <name type="common">Red wild einkorn</name>
    <name type="synonym">Crithodium urartu</name>
    <dbReference type="NCBI Taxonomy" id="4572"/>
    <lineage>
        <taxon>Eukaryota</taxon>
        <taxon>Viridiplantae</taxon>
        <taxon>Streptophyta</taxon>
        <taxon>Embryophyta</taxon>
        <taxon>Tracheophyta</taxon>
        <taxon>Spermatophyta</taxon>
        <taxon>Magnoliopsida</taxon>
        <taxon>Liliopsida</taxon>
        <taxon>Poales</taxon>
        <taxon>Poaceae</taxon>
        <taxon>BOP clade</taxon>
        <taxon>Pooideae</taxon>
        <taxon>Triticodae</taxon>
        <taxon>Triticeae</taxon>
        <taxon>Triticinae</taxon>
        <taxon>Triticum</taxon>
    </lineage>
</organism>
<evidence type="ECO:0000313" key="1">
    <source>
        <dbReference type="EnsemblPlants" id="TuG1812G0100003584.01.T01.cds401062"/>
    </source>
</evidence>
<reference evidence="1" key="3">
    <citation type="submission" date="2022-06" db="UniProtKB">
        <authorList>
            <consortium name="EnsemblPlants"/>
        </authorList>
    </citation>
    <scope>IDENTIFICATION</scope>
</reference>
<reference evidence="2" key="1">
    <citation type="journal article" date="2013" name="Nature">
        <title>Draft genome of the wheat A-genome progenitor Triticum urartu.</title>
        <authorList>
            <person name="Ling H.Q."/>
            <person name="Zhao S."/>
            <person name="Liu D."/>
            <person name="Wang J."/>
            <person name="Sun H."/>
            <person name="Zhang C."/>
            <person name="Fan H."/>
            <person name="Li D."/>
            <person name="Dong L."/>
            <person name="Tao Y."/>
            <person name="Gao C."/>
            <person name="Wu H."/>
            <person name="Li Y."/>
            <person name="Cui Y."/>
            <person name="Guo X."/>
            <person name="Zheng S."/>
            <person name="Wang B."/>
            <person name="Yu K."/>
            <person name="Liang Q."/>
            <person name="Yang W."/>
            <person name="Lou X."/>
            <person name="Chen J."/>
            <person name="Feng M."/>
            <person name="Jian J."/>
            <person name="Zhang X."/>
            <person name="Luo G."/>
            <person name="Jiang Y."/>
            <person name="Liu J."/>
            <person name="Wang Z."/>
            <person name="Sha Y."/>
            <person name="Zhang B."/>
            <person name="Wu H."/>
            <person name="Tang D."/>
            <person name="Shen Q."/>
            <person name="Xue P."/>
            <person name="Zou S."/>
            <person name="Wang X."/>
            <person name="Liu X."/>
            <person name="Wang F."/>
            <person name="Yang Y."/>
            <person name="An X."/>
            <person name="Dong Z."/>
            <person name="Zhang K."/>
            <person name="Zhang X."/>
            <person name="Luo M.C."/>
            <person name="Dvorak J."/>
            <person name="Tong Y."/>
            <person name="Wang J."/>
            <person name="Yang H."/>
            <person name="Li Z."/>
            <person name="Wang D."/>
            <person name="Zhang A."/>
            <person name="Wang J."/>
        </authorList>
    </citation>
    <scope>NUCLEOTIDE SEQUENCE</scope>
    <source>
        <strain evidence="2">cv. G1812</strain>
    </source>
</reference>
<proteinExistence type="predicted"/>
<name>A0A8R7P4V5_TRIUA</name>
<evidence type="ECO:0000313" key="2">
    <source>
        <dbReference type="Proteomes" id="UP000015106"/>
    </source>
</evidence>
<dbReference type="EnsemblPlants" id="TuG1812G0100003584.01.T01">
    <property type="protein sequence ID" value="TuG1812G0100003584.01.T01.cds401062"/>
    <property type="gene ID" value="TuG1812G0100003584.01"/>
</dbReference>
<reference evidence="1" key="2">
    <citation type="submission" date="2018-03" db="EMBL/GenBank/DDBJ databases">
        <title>The Triticum urartu genome reveals the dynamic nature of wheat genome evolution.</title>
        <authorList>
            <person name="Ling H."/>
            <person name="Ma B."/>
            <person name="Shi X."/>
            <person name="Liu H."/>
            <person name="Dong L."/>
            <person name="Sun H."/>
            <person name="Cao Y."/>
            <person name="Gao Q."/>
            <person name="Zheng S."/>
            <person name="Li Y."/>
            <person name="Yu Y."/>
            <person name="Du H."/>
            <person name="Qi M."/>
            <person name="Li Y."/>
            <person name="Yu H."/>
            <person name="Cui Y."/>
            <person name="Wang N."/>
            <person name="Chen C."/>
            <person name="Wu H."/>
            <person name="Zhao Y."/>
            <person name="Zhang J."/>
            <person name="Li Y."/>
            <person name="Zhou W."/>
            <person name="Zhang B."/>
            <person name="Hu W."/>
            <person name="Eijk M."/>
            <person name="Tang J."/>
            <person name="Witsenboer H."/>
            <person name="Zhao S."/>
            <person name="Li Z."/>
            <person name="Zhang A."/>
            <person name="Wang D."/>
            <person name="Liang C."/>
        </authorList>
    </citation>
    <scope>NUCLEOTIDE SEQUENCE [LARGE SCALE GENOMIC DNA]</scope>
    <source>
        <strain evidence="1">cv. G1812</strain>
    </source>
</reference>
<accession>A0A8R7P4V5</accession>
<keyword evidence="2" id="KW-1185">Reference proteome</keyword>
<sequence>MTQVNKIGRGSISYTKSVIEPIIGALQGLIIVVNSEGEFASLKIQIKDFLTSYRFLLPFLMCPMSHVSYTGRTTWAVDYMVNEGGGSTRVRHGWLRNNLFKSFTYRLMFAMLLLVNACNFV</sequence>
<dbReference type="Gramene" id="TuG1812G0100003584.01.T01">
    <property type="protein sequence ID" value="TuG1812G0100003584.01.T01.cds401062"/>
    <property type="gene ID" value="TuG1812G0100003584.01"/>
</dbReference>
<protein>
    <submittedName>
        <fullName evidence="1">Uncharacterized protein</fullName>
    </submittedName>
</protein>